<organism evidence="1 2">
    <name type="scientific">Colletotrichum gloeosporioides (strain Cg-14)</name>
    <name type="common">Anthracnose fungus</name>
    <name type="synonym">Glomerella cingulata</name>
    <dbReference type="NCBI Taxonomy" id="1237896"/>
    <lineage>
        <taxon>Eukaryota</taxon>
        <taxon>Fungi</taxon>
        <taxon>Dikarya</taxon>
        <taxon>Ascomycota</taxon>
        <taxon>Pezizomycotina</taxon>
        <taxon>Sordariomycetes</taxon>
        <taxon>Hypocreomycetidae</taxon>
        <taxon>Glomerellales</taxon>
        <taxon>Glomerellaceae</taxon>
        <taxon>Colletotrichum</taxon>
        <taxon>Colletotrichum gloeosporioides species complex</taxon>
    </lineage>
</organism>
<sequence length="12" mass="1362">MRAVNSKILSSR</sequence>
<comment type="caution">
    <text evidence="1">The sequence shown here is derived from an EMBL/GenBank/DDBJ whole genome shotgun (WGS) entry which is preliminary data.</text>
</comment>
<evidence type="ECO:0000313" key="1">
    <source>
        <dbReference type="EMBL" id="EQB59560.1"/>
    </source>
</evidence>
<gene>
    <name evidence="1" type="ORF">CGLO_00013</name>
</gene>
<proteinExistence type="predicted"/>
<dbReference type="Proteomes" id="UP000015530">
    <property type="component" value="Unassembled WGS sequence"/>
</dbReference>
<dbReference type="HOGENOM" id="CLU_3436795_0_0_1"/>
<accession>T0MEP1</accession>
<name>T0MEP1_COLGC</name>
<protein>
    <submittedName>
        <fullName evidence="1">Uncharacterized protein</fullName>
    </submittedName>
</protein>
<dbReference type="EMBL" id="AMYD01000008">
    <property type="protein sequence ID" value="EQB59560.1"/>
    <property type="molecule type" value="Genomic_DNA"/>
</dbReference>
<evidence type="ECO:0000313" key="2">
    <source>
        <dbReference type="Proteomes" id="UP000015530"/>
    </source>
</evidence>
<reference evidence="2" key="1">
    <citation type="journal article" date="2013" name="Mol. Plant Microbe Interact.">
        <title>Global aspects of pacC regulation of pathogenicity genes in Colletotrichum gloeosporioides as revealed by transcriptome analysis.</title>
        <authorList>
            <person name="Alkan N."/>
            <person name="Meng X."/>
            <person name="Friedlander G."/>
            <person name="Reuveni E."/>
            <person name="Sukno S."/>
            <person name="Sherman A."/>
            <person name="Thon M."/>
            <person name="Fluhr R."/>
            <person name="Prusky D."/>
        </authorList>
    </citation>
    <scope>NUCLEOTIDE SEQUENCE [LARGE SCALE GENOMIC DNA]</scope>
    <source>
        <strain evidence="2">Cg-14</strain>
    </source>
</reference>